<dbReference type="STRING" id="150033.RV14_GL001872"/>
<evidence type="ECO:0000313" key="1">
    <source>
        <dbReference type="EMBL" id="OJG83177.1"/>
    </source>
</evidence>
<comment type="caution">
    <text evidence="1">The sequence shown here is derived from an EMBL/GenBank/DDBJ whole genome shotgun (WGS) entry which is preliminary data.</text>
</comment>
<protein>
    <submittedName>
        <fullName evidence="1">Uncharacterized protein</fullName>
    </submittedName>
</protein>
<name>A0A1L8WQA1_9ENTE</name>
<sequence>MVKVGGKMQRLDEYLYQLTLSLKSNKNESIKYSAASIET</sequence>
<organism evidence="1 2">
    <name type="scientific">Enterococcus ratti</name>
    <dbReference type="NCBI Taxonomy" id="150033"/>
    <lineage>
        <taxon>Bacteria</taxon>
        <taxon>Bacillati</taxon>
        <taxon>Bacillota</taxon>
        <taxon>Bacilli</taxon>
        <taxon>Lactobacillales</taxon>
        <taxon>Enterococcaceae</taxon>
        <taxon>Enterococcus</taxon>
    </lineage>
</organism>
<dbReference type="Proteomes" id="UP000182152">
    <property type="component" value="Unassembled WGS sequence"/>
</dbReference>
<dbReference type="EMBL" id="JXLB01000005">
    <property type="protein sequence ID" value="OJG83177.1"/>
    <property type="molecule type" value="Genomic_DNA"/>
</dbReference>
<gene>
    <name evidence="1" type="ORF">RV14_GL001872</name>
</gene>
<dbReference type="AlphaFoldDB" id="A0A1L8WQA1"/>
<proteinExistence type="predicted"/>
<reference evidence="1 2" key="1">
    <citation type="submission" date="2014-12" db="EMBL/GenBank/DDBJ databases">
        <title>Draft genome sequences of 29 type strains of Enterococci.</title>
        <authorList>
            <person name="Zhong Z."/>
            <person name="Sun Z."/>
            <person name="Liu W."/>
            <person name="Zhang W."/>
            <person name="Zhang H."/>
        </authorList>
    </citation>
    <scope>NUCLEOTIDE SEQUENCE [LARGE SCALE GENOMIC DNA]</scope>
    <source>
        <strain evidence="1 2">DSM 15687</strain>
    </source>
</reference>
<evidence type="ECO:0000313" key="2">
    <source>
        <dbReference type="Proteomes" id="UP000182152"/>
    </source>
</evidence>
<keyword evidence="2" id="KW-1185">Reference proteome</keyword>
<accession>A0A1L8WQA1</accession>